<gene>
    <name evidence="1" type="ORF">E6C27_scaffold21G00770</name>
</gene>
<dbReference type="EMBL" id="SSTE01000903">
    <property type="protein sequence ID" value="KAA0066090.1"/>
    <property type="molecule type" value="Genomic_DNA"/>
</dbReference>
<evidence type="ECO:0000313" key="2">
    <source>
        <dbReference type="Proteomes" id="UP000321393"/>
    </source>
</evidence>
<protein>
    <submittedName>
        <fullName evidence="1">CACTA en-spm transposon protein</fullName>
    </submittedName>
</protein>
<dbReference type="AlphaFoldDB" id="A0A5A7VG07"/>
<organism evidence="1 2">
    <name type="scientific">Cucumis melo var. makuwa</name>
    <name type="common">Oriental melon</name>
    <dbReference type="NCBI Taxonomy" id="1194695"/>
    <lineage>
        <taxon>Eukaryota</taxon>
        <taxon>Viridiplantae</taxon>
        <taxon>Streptophyta</taxon>
        <taxon>Embryophyta</taxon>
        <taxon>Tracheophyta</taxon>
        <taxon>Spermatophyta</taxon>
        <taxon>Magnoliopsida</taxon>
        <taxon>eudicotyledons</taxon>
        <taxon>Gunneridae</taxon>
        <taxon>Pentapetalae</taxon>
        <taxon>rosids</taxon>
        <taxon>fabids</taxon>
        <taxon>Cucurbitales</taxon>
        <taxon>Cucurbitaceae</taxon>
        <taxon>Benincaseae</taxon>
        <taxon>Cucumis</taxon>
    </lineage>
</organism>
<comment type="caution">
    <text evidence="1">The sequence shown here is derived from an EMBL/GenBank/DDBJ whole genome shotgun (WGS) entry which is preliminary data.</text>
</comment>
<reference evidence="1 2" key="1">
    <citation type="submission" date="2019-08" db="EMBL/GenBank/DDBJ databases">
        <title>Draft genome sequences of two oriental melons (Cucumis melo L. var makuwa).</title>
        <authorList>
            <person name="Kwon S.-Y."/>
        </authorList>
    </citation>
    <scope>NUCLEOTIDE SEQUENCE [LARGE SCALE GENOMIC DNA]</scope>
    <source>
        <strain evidence="2">cv. SW 3</strain>
        <tissue evidence="1">Leaf</tissue>
    </source>
</reference>
<name>A0A5A7VG07_CUCMM</name>
<dbReference type="Proteomes" id="UP000321393">
    <property type="component" value="Unassembled WGS sequence"/>
</dbReference>
<sequence length="141" mass="16117">MDALFLEFADDLDNLTGESSLVGDNSGSSSQPPATPTLKRCAQSRLLELERYVAANGRILMTIALDNTLRSSRLTPAMNRFVKHQMLSTFKEFRGDCHRYFKKYSDPEEARANPPNLLVGCDEDWYFLCDYYMTRAFQVNN</sequence>
<proteinExistence type="predicted"/>
<accession>A0A5A7VG07</accession>
<evidence type="ECO:0000313" key="1">
    <source>
        <dbReference type="EMBL" id="KAA0066090.1"/>
    </source>
</evidence>